<dbReference type="Pfam" id="PF04640">
    <property type="entry name" value="PLATZ"/>
    <property type="match status" value="1"/>
</dbReference>
<dbReference type="InterPro" id="IPR006734">
    <property type="entry name" value="PLATZ"/>
</dbReference>
<dbReference type="EMBL" id="GDJX01022026">
    <property type="protein sequence ID" value="JAT45910.1"/>
    <property type="molecule type" value="Transcribed_RNA"/>
</dbReference>
<dbReference type="PANTHER" id="PTHR31065:SF90">
    <property type="entry name" value="(WILD MALAYSIAN BANANA) HYPOTHETICAL PROTEIN"/>
    <property type="match status" value="1"/>
</dbReference>
<name>A0A1D1XU51_9ARAE</name>
<dbReference type="PROSITE" id="PS50119">
    <property type="entry name" value="ZF_BBOX"/>
    <property type="match status" value="1"/>
</dbReference>
<feature type="non-terminal residue" evidence="4">
    <location>
        <position position="1"/>
    </location>
</feature>
<feature type="non-terminal residue" evidence="4">
    <location>
        <position position="191"/>
    </location>
</feature>
<dbReference type="GO" id="GO:0008270">
    <property type="term" value="F:zinc ion binding"/>
    <property type="evidence" value="ECO:0007669"/>
    <property type="project" value="UniProtKB-KW"/>
</dbReference>
<feature type="compositionally biased region" description="Basic residues" evidence="2">
    <location>
        <begin position="9"/>
        <end position="22"/>
    </location>
</feature>
<accession>A0A1D1XU51</accession>
<gene>
    <name evidence="4" type="primary">DDB_G0271372</name>
    <name evidence="4" type="ORF">g.24149</name>
</gene>
<reference evidence="4" key="1">
    <citation type="submission" date="2015-07" db="EMBL/GenBank/DDBJ databases">
        <title>Transcriptome Assembly of Anthurium amnicola.</title>
        <authorList>
            <person name="Suzuki J."/>
        </authorList>
    </citation>
    <scope>NUCLEOTIDE SEQUENCE</scope>
</reference>
<feature type="region of interest" description="Disordered" evidence="2">
    <location>
        <begin position="1"/>
        <end position="23"/>
    </location>
</feature>
<protein>
    <submittedName>
        <fullName evidence="4">RING finger domain and kelch repeat-containing protein DDB_G0271372</fullName>
    </submittedName>
</protein>
<keyword evidence="1" id="KW-0479">Metal-binding</keyword>
<keyword evidence="1" id="KW-0863">Zinc-finger</keyword>
<feature type="domain" description="B box-type" evidence="3">
    <location>
        <begin position="49"/>
        <end position="96"/>
    </location>
</feature>
<sequence>LSLSLSALRRQRSSPRPGRHRLPHQEMVNSRRVKPHWLGLLLKTTFFSLCDDHKELRKSEINIYCIECSESMCQHCLSSPSSALRERHDGHHFLQIRRYVYQDVIRVHDMHKYVDCSKVQTFIVNGAKVVLLNPKKQSKPAIAGNNAGAALCGICQRTVPEPNRYCSVACKASEAGNNGGGGGGGGGGFGG</sequence>
<evidence type="ECO:0000256" key="2">
    <source>
        <dbReference type="SAM" id="MobiDB-lite"/>
    </source>
</evidence>
<dbReference type="PANTHER" id="PTHR31065">
    <property type="entry name" value="PLATZ TRANSCRIPTION FACTOR FAMILY PROTEIN"/>
    <property type="match status" value="1"/>
</dbReference>
<evidence type="ECO:0000256" key="1">
    <source>
        <dbReference type="PROSITE-ProRule" id="PRU00024"/>
    </source>
</evidence>
<dbReference type="InterPro" id="IPR000315">
    <property type="entry name" value="Znf_B-box"/>
</dbReference>
<organism evidence="4">
    <name type="scientific">Anthurium amnicola</name>
    <dbReference type="NCBI Taxonomy" id="1678845"/>
    <lineage>
        <taxon>Eukaryota</taxon>
        <taxon>Viridiplantae</taxon>
        <taxon>Streptophyta</taxon>
        <taxon>Embryophyta</taxon>
        <taxon>Tracheophyta</taxon>
        <taxon>Spermatophyta</taxon>
        <taxon>Magnoliopsida</taxon>
        <taxon>Liliopsida</taxon>
        <taxon>Araceae</taxon>
        <taxon>Pothoideae</taxon>
        <taxon>Potheae</taxon>
        <taxon>Anthurium</taxon>
    </lineage>
</organism>
<evidence type="ECO:0000259" key="3">
    <source>
        <dbReference type="PROSITE" id="PS50119"/>
    </source>
</evidence>
<proteinExistence type="predicted"/>
<keyword evidence="1" id="KW-0862">Zinc</keyword>
<dbReference type="AlphaFoldDB" id="A0A1D1XU51"/>
<evidence type="ECO:0000313" key="4">
    <source>
        <dbReference type="EMBL" id="JAT45910.1"/>
    </source>
</evidence>